<accession>A0A5J6ZCF9</accession>
<comment type="pathway">
    <text evidence="1 10">Isoprenoid biosynthesis; dimethylallyl diphosphate biosynthesis; dimethylallyl diphosphate from isopentenyl diphosphate: step 1/1.</text>
</comment>
<evidence type="ECO:0000256" key="7">
    <source>
        <dbReference type="ARBA" id="ARBA00023211"/>
    </source>
</evidence>
<gene>
    <name evidence="10 13" type="primary">idi</name>
    <name evidence="13" type="ORF">CUROG_08905</name>
</gene>
<dbReference type="GO" id="GO:0005737">
    <property type="term" value="C:cytoplasm"/>
    <property type="evidence" value="ECO:0007669"/>
    <property type="project" value="UniProtKB-SubCell"/>
</dbReference>
<dbReference type="FunFam" id="3.90.79.10:FF:000009">
    <property type="entry name" value="Isopentenyl-diphosphate Delta-isomerase"/>
    <property type="match status" value="1"/>
</dbReference>
<dbReference type="EC" id="5.3.3.2" evidence="3 10"/>
<dbReference type="HAMAP" id="MF_00202">
    <property type="entry name" value="Idi"/>
    <property type="match status" value="1"/>
</dbReference>
<comment type="cofactor">
    <cofactor evidence="10">
        <name>Mn(2+)</name>
        <dbReference type="ChEBI" id="CHEBI:29035"/>
    </cofactor>
    <text evidence="10">Binds 1 Mn(2+) ion per subunit.</text>
</comment>
<dbReference type="GO" id="GO:0050992">
    <property type="term" value="P:dimethylallyl diphosphate biosynthetic process"/>
    <property type="evidence" value="ECO:0007669"/>
    <property type="project" value="UniProtKB-UniRule"/>
</dbReference>
<keyword evidence="7 10" id="KW-0464">Manganese</keyword>
<evidence type="ECO:0000256" key="2">
    <source>
        <dbReference type="ARBA" id="ARBA00007579"/>
    </source>
</evidence>
<dbReference type="Proteomes" id="UP000326711">
    <property type="component" value="Chromosome"/>
</dbReference>
<keyword evidence="14" id="KW-1185">Reference proteome</keyword>
<dbReference type="PANTHER" id="PTHR10885:SF0">
    <property type="entry name" value="ISOPENTENYL-DIPHOSPHATE DELTA-ISOMERASE"/>
    <property type="match status" value="1"/>
</dbReference>
<evidence type="ECO:0000256" key="11">
    <source>
        <dbReference type="PIRSR" id="PIRSR018427-1"/>
    </source>
</evidence>
<proteinExistence type="inferred from homology"/>
<evidence type="ECO:0000256" key="10">
    <source>
        <dbReference type="HAMAP-Rule" id="MF_00202"/>
    </source>
</evidence>
<feature type="binding site" evidence="10">
    <location>
        <position position="30"/>
    </location>
    <ligand>
        <name>Mn(2+)</name>
        <dbReference type="ChEBI" id="CHEBI:29035"/>
    </ligand>
</feature>
<feature type="active site" evidence="10 11">
    <location>
        <position position="72"/>
    </location>
</feature>
<dbReference type="RefSeq" id="WP_151903411.1">
    <property type="nucleotide sequence ID" value="NZ_CP045032.1"/>
</dbReference>
<feature type="binding site" evidence="10">
    <location>
        <position position="121"/>
    </location>
    <ligand>
        <name>Mn(2+)</name>
        <dbReference type="ChEBI" id="CHEBI:29035"/>
    </ligand>
</feature>
<evidence type="ECO:0000256" key="1">
    <source>
        <dbReference type="ARBA" id="ARBA00004826"/>
    </source>
</evidence>
<feature type="binding site" evidence="10">
    <location>
        <position position="92"/>
    </location>
    <ligand>
        <name>Mg(2+)</name>
        <dbReference type="ChEBI" id="CHEBI:18420"/>
    </ligand>
</feature>
<sequence length="182" mass="20411">MSAQQGARELVILVDEDSNPIGEALKSEVHTTDTPLHLAFSSYIRNENGEVLITRRAITKKTWPGVWTNSACGHPAPGEKQADAVARRAEYELGLKVEEQEEVLPDFRYRAVDFSGIVEWEICPVYLAKAHNQPTPNPDEVCDYRWVAPADLFAAIDATPFAFSPWMVKQLSDERMRAALLK</sequence>
<dbReference type="CDD" id="cd02885">
    <property type="entry name" value="NUDIX_IPP_Isomerase"/>
    <property type="match status" value="1"/>
</dbReference>
<evidence type="ECO:0000256" key="5">
    <source>
        <dbReference type="ARBA" id="ARBA00022723"/>
    </source>
</evidence>
<dbReference type="InterPro" id="IPR056375">
    <property type="entry name" value="Idi_bact"/>
</dbReference>
<feature type="binding site" evidence="10">
    <location>
        <position position="37"/>
    </location>
    <ligand>
        <name>Mn(2+)</name>
        <dbReference type="ChEBI" id="CHEBI:29035"/>
    </ligand>
</feature>
<feature type="domain" description="Nudix hydrolase" evidence="12">
    <location>
        <begin position="35"/>
        <end position="169"/>
    </location>
</feature>
<dbReference type="EMBL" id="CP045032">
    <property type="protein sequence ID" value="QFQ03129.1"/>
    <property type="molecule type" value="Genomic_DNA"/>
</dbReference>
<dbReference type="NCBIfam" id="TIGR02150">
    <property type="entry name" value="IPP_isom_1"/>
    <property type="match status" value="1"/>
</dbReference>
<protein>
    <recommendedName>
        <fullName evidence="3 10">Isopentenyl-diphosphate Delta-isomerase</fullName>
        <shortName evidence="10">IPP isomerase</shortName>
        <ecNumber evidence="3 10">5.3.3.2</ecNumber>
    </recommendedName>
    <alternativeName>
        <fullName evidence="10">IPP:DMAPP isomerase</fullName>
    </alternativeName>
    <alternativeName>
        <fullName evidence="10">Isopentenyl pyrophosphate isomerase</fullName>
    </alternativeName>
</protein>
<feature type="binding site" evidence="10">
    <location>
        <position position="119"/>
    </location>
    <ligand>
        <name>Mn(2+)</name>
        <dbReference type="ChEBI" id="CHEBI:29035"/>
    </ligand>
</feature>
<keyword evidence="8 10" id="KW-0414">Isoprene biosynthesis</keyword>
<evidence type="ECO:0000259" key="12">
    <source>
        <dbReference type="PROSITE" id="PS51462"/>
    </source>
</evidence>
<evidence type="ECO:0000256" key="9">
    <source>
        <dbReference type="ARBA" id="ARBA00023235"/>
    </source>
</evidence>
<organism evidence="13 14">
    <name type="scientific">Corynebacterium urogenitale</name>
    <dbReference type="NCBI Taxonomy" id="2487892"/>
    <lineage>
        <taxon>Bacteria</taxon>
        <taxon>Bacillati</taxon>
        <taxon>Actinomycetota</taxon>
        <taxon>Actinomycetes</taxon>
        <taxon>Mycobacteriales</taxon>
        <taxon>Corynebacteriaceae</taxon>
        <taxon>Corynebacterium</taxon>
    </lineage>
</organism>
<reference evidence="14" key="1">
    <citation type="submission" date="2019-10" db="EMBL/GenBank/DDBJ databases">
        <title>Complete genome sequence of Corynebacterium urogenitalis DSM 108747, isolated from the genital tract of a cow.</title>
        <authorList>
            <person name="Ruckert C."/>
            <person name="Ballas P."/>
            <person name="Wagener K."/>
            <person name="Drillich M."/>
            <person name="Kaempfer P."/>
            <person name="Busse H.-J."/>
            <person name="Ehling-Schulz M."/>
        </authorList>
    </citation>
    <scope>NUCLEOTIDE SEQUENCE [LARGE SCALE GENOMIC DNA]</scope>
    <source>
        <strain evidence="14">LMM 1652</strain>
    </source>
</reference>
<evidence type="ECO:0000256" key="8">
    <source>
        <dbReference type="ARBA" id="ARBA00023229"/>
    </source>
</evidence>
<feature type="active site" evidence="10 11">
    <location>
        <position position="121"/>
    </location>
</feature>
<dbReference type="AlphaFoldDB" id="A0A5J6ZCF9"/>
<comment type="cofactor">
    <cofactor evidence="10">
        <name>Mg(2+)</name>
        <dbReference type="ChEBI" id="CHEBI:18420"/>
    </cofactor>
    <text evidence="10">Binds 1 Mg(2+) ion per subunit. The magnesium ion binds only when substrate is bound.</text>
</comment>
<evidence type="ECO:0000313" key="14">
    <source>
        <dbReference type="Proteomes" id="UP000326711"/>
    </source>
</evidence>
<keyword evidence="4 10" id="KW-0963">Cytoplasm</keyword>
<dbReference type="PANTHER" id="PTHR10885">
    <property type="entry name" value="ISOPENTENYL-DIPHOSPHATE DELTA-ISOMERASE"/>
    <property type="match status" value="1"/>
</dbReference>
<keyword evidence="5 10" id="KW-0479">Metal-binding</keyword>
<keyword evidence="6 10" id="KW-0460">Magnesium</keyword>
<dbReference type="Gene3D" id="3.90.79.10">
    <property type="entry name" value="Nucleoside Triphosphate Pyrophosphohydrolase"/>
    <property type="match status" value="1"/>
</dbReference>
<dbReference type="OrthoDB" id="9809458at2"/>
<name>A0A5J6ZCF9_9CORY</name>
<evidence type="ECO:0000313" key="13">
    <source>
        <dbReference type="EMBL" id="QFQ03129.1"/>
    </source>
</evidence>
<dbReference type="NCBIfam" id="NF002995">
    <property type="entry name" value="PRK03759.1"/>
    <property type="match status" value="1"/>
</dbReference>
<dbReference type="KEGG" id="cuo:CUROG_08905"/>
<evidence type="ECO:0000256" key="3">
    <source>
        <dbReference type="ARBA" id="ARBA00012057"/>
    </source>
</evidence>
<comment type="catalytic activity">
    <reaction evidence="10">
        <text>isopentenyl diphosphate = dimethylallyl diphosphate</text>
        <dbReference type="Rhea" id="RHEA:23284"/>
        <dbReference type="ChEBI" id="CHEBI:57623"/>
        <dbReference type="ChEBI" id="CHEBI:128769"/>
        <dbReference type="EC" id="5.3.3.2"/>
    </reaction>
</comment>
<dbReference type="GO" id="GO:0008299">
    <property type="term" value="P:isoprenoid biosynthetic process"/>
    <property type="evidence" value="ECO:0007669"/>
    <property type="project" value="UniProtKB-UniRule"/>
</dbReference>
<feature type="binding site" evidence="10">
    <location>
        <position position="74"/>
    </location>
    <ligand>
        <name>Mn(2+)</name>
        <dbReference type="ChEBI" id="CHEBI:29035"/>
    </ligand>
</feature>
<comment type="function">
    <text evidence="10">Catalyzes the 1,3-allylic rearrangement of the homoallylic substrate isopentenyl (IPP) to its highly electrophilic allylic isomer, dimethylallyl diphosphate (DMAPP).</text>
</comment>
<dbReference type="InterPro" id="IPR011876">
    <property type="entry name" value="IsopentenylPP_isomerase_typ1"/>
</dbReference>
<dbReference type="GO" id="GO:0046872">
    <property type="term" value="F:metal ion binding"/>
    <property type="evidence" value="ECO:0007669"/>
    <property type="project" value="UniProtKB-KW"/>
</dbReference>
<dbReference type="PIRSF" id="PIRSF018427">
    <property type="entry name" value="Isopntndiph_ism"/>
    <property type="match status" value="1"/>
</dbReference>
<dbReference type="Pfam" id="PF00293">
    <property type="entry name" value="NUDIX"/>
    <property type="match status" value="1"/>
</dbReference>
<keyword evidence="9 10" id="KW-0413">Isomerase</keyword>
<dbReference type="InterPro" id="IPR000086">
    <property type="entry name" value="NUDIX_hydrolase_dom"/>
</dbReference>
<dbReference type="GO" id="GO:0004452">
    <property type="term" value="F:isopentenyl-diphosphate delta-isomerase activity"/>
    <property type="evidence" value="ECO:0007669"/>
    <property type="project" value="UniProtKB-UniRule"/>
</dbReference>
<evidence type="ECO:0000256" key="6">
    <source>
        <dbReference type="ARBA" id="ARBA00022842"/>
    </source>
</evidence>
<dbReference type="InterPro" id="IPR015797">
    <property type="entry name" value="NUDIX_hydrolase-like_dom_sf"/>
</dbReference>
<comment type="subcellular location">
    <subcellularLocation>
        <location evidence="10">Cytoplasm</location>
    </subcellularLocation>
</comment>
<comment type="similarity">
    <text evidence="2 10">Belongs to the IPP isomerase type 1 family.</text>
</comment>
<dbReference type="SUPFAM" id="SSF55811">
    <property type="entry name" value="Nudix"/>
    <property type="match status" value="1"/>
</dbReference>
<dbReference type="PROSITE" id="PS51462">
    <property type="entry name" value="NUDIX"/>
    <property type="match status" value="1"/>
</dbReference>
<dbReference type="UniPathway" id="UPA00059">
    <property type="reaction ID" value="UER00104"/>
</dbReference>
<evidence type="ECO:0000256" key="4">
    <source>
        <dbReference type="ARBA" id="ARBA00022490"/>
    </source>
</evidence>